<protein>
    <recommendedName>
        <fullName evidence="1">RNase H type-1 domain-containing protein</fullName>
    </recommendedName>
</protein>
<evidence type="ECO:0000313" key="2">
    <source>
        <dbReference type="EMBL" id="MBA0577105.1"/>
    </source>
</evidence>
<dbReference type="GO" id="GO:0003676">
    <property type="term" value="F:nucleic acid binding"/>
    <property type="evidence" value="ECO:0007669"/>
    <property type="project" value="InterPro"/>
</dbReference>
<name>A0A7J8NJF0_9ROSI</name>
<dbReference type="GO" id="GO:0004523">
    <property type="term" value="F:RNA-DNA hybrid ribonuclease activity"/>
    <property type="evidence" value="ECO:0007669"/>
    <property type="project" value="InterPro"/>
</dbReference>
<proteinExistence type="predicted"/>
<dbReference type="Pfam" id="PF13456">
    <property type="entry name" value="RVT_3"/>
    <property type="match status" value="1"/>
</dbReference>
<accession>A0A7J8NJF0</accession>
<gene>
    <name evidence="2" type="ORF">Golob_027406</name>
</gene>
<keyword evidence="3" id="KW-1185">Reference proteome</keyword>
<dbReference type="EMBL" id="JABEZX010353392">
    <property type="protein sequence ID" value="MBA0577105.1"/>
    <property type="molecule type" value="Genomic_DNA"/>
</dbReference>
<reference evidence="2 3" key="1">
    <citation type="journal article" date="2019" name="Genome Biol. Evol.">
        <title>Insights into the evolution of the New World diploid cottons (Gossypium, subgenus Houzingenia) based on genome sequencing.</title>
        <authorList>
            <person name="Grover C.E."/>
            <person name="Arick M.A. 2nd"/>
            <person name="Thrash A."/>
            <person name="Conover J.L."/>
            <person name="Sanders W.S."/>
            <person name="Peterson D.G."/>
            <person name="Frelichowski J.E."/>
            <person name="Scheffler J.A."/>
            <person name="Scheffler B.E."/>
            <person name="Wendel J.F."/>
        </authorList>
    </citation>
    <scope>NUCLEOTIDE SEQUENCE [LARGE SCALE GENOMIC DNA]</scope>
    <source>
        <strain evidence="2">157</strain>
        <tissue evidence="2">Leaf</tissue>
    </source>
</reference>
<dbReference type="PROSITE" id="PS51257">
    <property type="entry name" value="PROKAR_LIPOPROTEIN"/>
    <property type="match status" value="1"/>
</dbReference>
<organism evidence="2 3">
    <name type="scientific">Gossypium lobatum</name>
    <dbReference type="NCBI Taxonomy" id="34289"/>
    <lineage>
        <taxon>Eukaryota</taxon>
        <taxon>Viridiplantae</taxon>
        <taxon>Streptophyta</taxon>
        <taxon>Embryophyta</taxon>
        <taxon>Tracheophyta</taxon>
        <taxon>Spermatophyta</taxon>
        <taxon>Magnoliopsida</taxon>
        <taxon>eudicotyledons</taxon>
        <taxon>Gunneridae</taxon>
        <taxon>Pentapetalae</taxon>
        <taxon>rosids</taxon>
        <taxon>malvids</taxon>
        <taxon>Malvales</taxon>
        <taxon>Malvaceae</taxon>
        <taxon>Malvoideae</taxon>
        <taxon>Gossypium</taxon>
    </lineage>
</organism>
<evidence type="ECO:0000313" key="3">
    <source>
        <dbReference type="Proteomes" id="UP000593572"/>
    </source>
</evidence>
<dbReference type="AlphaFoldDB" id="A0A7J8NJF0"/>
<evidence type="ECO:0000259" key="1">
    <source>
        <dbReference type="Pfam" id="PF13456"/>
    </source>
</evidence>
<dbReference type="InterPro" id="IPR002156">
    <property type="entry name" value="RNaseH_domain"/>
</dbReference>
<sequence>MLGRNVGLPRLFSRLLVSPGQIQITVMIFLIGCLVHSEILVKISVEYAITLWALWYSRNLLANPIVGWVDASNSALFPFRAASHVSATGVVVRDMEGFVLGACTRFNRAISDSFAVEALACLQALYFARDMGF</sequence>
<feature type="domain" description="RNase H type-1" evidence="1">
    <location>
        <begin position="81"/>
        <end position="133"/>
    </location>
</feature>
<comment type="caution">
    <text evidence="2">The sequence shown here is derived from an EMBL/GenBank/DDBJ whole genome shotgun (WGS) entry which is preliminary data.</text>
</comment>
<dbReference type="Proteomes" id="UP000593572">
    <property type="component" value="Unassembled WGS sequence"/>
</dbReference>